<gene>
    <name evidence="1" type="ORF">INQ42_11490</name>
</gene>
<proteinExistence type="predicted"/>
<evidence type="ECO:0000313" key="1">
    <source>
        <dbReference type="EMBL" id="QOW21832.1"/>
    </source>
</evidence>
<organism evidence="1 2">
    <name type="scientific">Novilysobacter avium</name>
    <dbReference type="NCBI Taxonomy" id="2781023"/>
    <lineage>
        <taxon>Bacteria</taxon>
        <taxon>Pseudomonadati</taxon>
        <taxon>Pseudomonadota</taxon>
        <taxon>Gammaproteobacteria</taxon>
        <taxon>Lysobacterales</taxon>
        <taxon>Lysobacteraceae</taxon>
        <taxon>Novilysobacter</taxon>
    </lineage>
</organism>
<dbReference type="EMBL" id="CP063657">
    <property type="protein sequence ID" value="QOW21832.1"/>
    <property type="molecule type" value="Genomic_DNA"/>
</dbReference>
<dbReference type="Pfam" id="PF09837">
    <property type="entry name" value="DUF2064"/>
    <property type="match status" value="1"/>
</dbReference>
<dbReference type="InterPro" id="IPR029044">
    <property type="entry name" value="Nucleotide-diphossugar_trans"/>
</dbReference>
<keyword evidence="2" id="KW-1185">Reference proteome</keyword>
<protein>
    <submittedName>
        <fullName evidence="1">DUF2064 domain-containing protein</fullName>
    </submittedName>
</protein>
<dbReference type="SUPFAM" id="SSF53448">
    <property type="entry name" value="Nucleotide-diphospho-sugar transferases"/>
    <property type="match status" value="1"/>
</dbReference>
<dbReference type="PANTHER" id="PTHR36529:SF1">
    <property type="entry name" value="GLYCOSYLTRANSFERASE"/>
    <property type="match status" value="1"/>
</dbReference>
<name>A0A7S6UK82_9GAMM</name>
<evidence type="ECO:0000313" key="2">
    <source>
        <dbReference type="Proteomes" id="UP000593932"/>
    </source>
</evidence>
<dbReference type="InterPro" id="IPR018641">
    <property type="entry name" value="Trfase_1_rSAM/seldom-assoc"/>
</dbReference>
<dbReference type="PANTHER" id="PTHR36529">
    <property type="entry name" value="SLL1095 PROTEIN"/>
    <property type="match status" value="1"/>
</dbReference>
<sequence length="242" mass="25394">MALLAPGAAAVSGALAIFVKTPGRSALKTRLAAGTGTAYARQWYALAADAVASVAIQARADFGIAPYWAVAEAGAESAWAGLPTIAQGDGDLGTRMARVHSALVERHGFALLIGADVPQLTAPLIGEATRWLAAPGPTEPRLSLGPASDGGFWLFGSNKTIPLPAWTRVGYSQMDTASRFRDSLDGYGSWQTLLPLTDVDRAEDLKPVQRALALLAGPTAAQRTLAQWMHDTPAMPHRDPSQ</sequence>
<dbReference type="Gene3D" id="3.90.550.10">
    <property type="entry name" value="Spore Coat Polysaccharide Biosynthesis Protein SpsA, Chain A"/>
    <property type="match status" value="1"/>
</dbReference>
<accession>A0A7S6UK82</accession>
<reference evidence="1 2" key="1">
    <citation type="submission" date="2020-10" db="EMBL/GenBank/DDBJ databases">
        <title>complete genome sequencing of Lysobacter sp. H23M41.</title>
        <authorList>
            <person name="Bae J.-W."/>
            <person name="Lee S.-Y."/>
        </authorList>
    </citation>
    <scope>NUCLEOTIDE SEQUENCE [LARGE SCALE GENOMIC DNA]</scope>
    <source>
        <strain evidence="1 2">H23M41</strain>
    </source>
</reference>
<dbReference type="Proteomes" id="UP000593932">
    <property type="component" value="Chromosome"/>
</dbReference>